<dbReference type="OrthoDB" id="6342934at2759"/>
<organism evidence="3 4">
    <name type="scientific">Daphnia galeata</name>
    <dbReference type="NCBI Taxonomy" id="27404"/>
    <lineage>
        <taxon>Eukaryota</taxon>
        <taxon>Metazoa</taxon>
        <taxon>Ecdysozoa</taxon>
        <taxon>Arthropoda</taxon>
        <taxon>Crustacea</taxon>
        <taxon>Branchiopoda</taxon>
        <taxon>Diplostraca</taxon>
        <taxon>Cladocera</taxon>
        <taxon>Anomopoda</taxon>
        <taxon>Daphniidae</taxon>
        <taxon>Daphnia</taxon>
    </lineage>
</organism>
<evidence type="ECO:0000256" key="1">
    <source>
        <dbReference type="SAM" id="SignalP"/>
    </source>
</evidence>
<gene>
    <name evidence="3" type="ORF">DGAL_LOCUS7599</name>
</gene>
<dbReference type="Pfam" id="PF26080">
    <property type="entry name" value="CUB_animal"/>
    <property type="match status" value="1"/>
</dbReference>
<dbReference type="PANTHER" id="PTHR33236">
    <property type="entry name" value="INTRAFLAGELLAR TRANSPORT PROTEIN 122 FAMILY PROTEIN-RELATED"/>
    <property type="match status" value="1"/>
</dbReference>
<reference evidence="3" key="1">
    <citation type="submission" date="2021-11" db="EMBL/GenBank/DDBJ databases">
        <authorList>
            <person name="Schell T."/>
        </authorList>
    </citation>
    <scope>NUCLEOTIDE SEQUENCE</scope>
    <source>
        <strain evidence="3">M5</strain>
    </source>
</reference>
<dbReference type="InterPro" id="IPR058698">
    <property type="entry name" value="CUB_metazoa"/>
</dbReference>
<sequence>MIYGRILKVCLVMVILIQAGRSCNDNSHQDQPTFREDSFVNNIDPSPHQLADPAAVNPWLSYHYDGQTQGRTLGGKRDSEENQQDIENRAVFSVFPPRLFGNGNIGNPFNFNPRSLFGRGATSAVFPYDSCSSPNGVMGICATAGICNQLSGTASGSCAFGSVCCINVATNCGGTVSLNNTYWQSPTNGISSSTTSCALTIKLDTKLAEQKRPICQVRLNFMQFTISQPDAQSLCTNGDYFDVGGQTNKVPTICGDNEGQHMYLNVPSSATNPTDLELAFTFGPTAATRVWNILISMLPCDATYLAPVDCLQYFPARSGRVRSFNWRDVAGAATRQLANQDYSICFRRASSNTGRLCFTTCAVTSGQRPFSLSVARDRLPNTFVSQGISTDCNNDFLVIPGGFDPTNPNPNPPVNDMAFDRFCGERLNPQPLVEASVTVCTSVTPFRISYRTNGDETTTPTTDIAGNGNRGFCLNFQQ</sequence>
<keyword evidence="4" id="KW-1185">Reference proteome</keyword>
<evidence type="ECO:0000313" key="3">
    <source>
        <dbReference type="EMBL" id="CAH0104685.1"/>
    </source>
</evidence>
<accession>A0A8J2RLB3</accession>
<proteinExistence type="predicted"/>
<comment type="caution">
    <text evidence="3">The sequence shown here is derived from an EMBL/GenBank/DDBJ whole genome shotgun (WGS) entry which is preliminary data.</text>
</comment>
<feature type="domain" description="CUB" evidence="2">
    <location>
        <begin position="307"/>
        <end position="478"/>
    </location>
</feature>
<dbReference type="EMBL" id="CAKKLH010000149">
    <property type="protein sequence ID" value="CAH0104685.1"/>
    <property type="molecule type" value="Genomic_DNA"/>
</dbReference>
<evidence type="ECO:0000313" key="4">
    <source>
        <dbReference type="Proteomes" id="UP000789390"/>
    </source>
</evidence>
<keyword evidence="1" id="KW-0732">Signal</keyword>
<evidence type="ECO:0000259" key="2">
    <source>
        <dbReference type="Pfam" id="PF26080"/>
    </source>
</evidence>
<name>A0A8J2RLB3_9CRUS</name>
<feature type="chain" id="PRO_5035169563" description="CUB domain-containing protein" evidence="1">
    <location>
        <begin position="23"/>
        <end position="478"/>
    </location>
</feature>
<dbReference type="AlphaFoldDB" id="A0A8J2RLB3"/>
<dbReference type="PANTHER" id="PTHR33236:SF5">
    <property type="entry name" value="CUB DOMAIN-CONTAINING PROTEIN"/>
    <property type="match status" value="1"/>
</dbReference>
<feature type="signal peptide" evidence="1">
    <location>
        <begin position="1"/>
        <end position="22"/>
    </location>
</feature>
<dbReference type="Proteomes" id="UP000789390">
    <property type="component" value="Unassembled WGS sequence"/>
</dbReference>
<protein>
    <recommendedName>
        <fullName evidence="2">CUB domain-containing protein</fullName>
    </recommendedName>
</protein>